<dbReference type="GO" id="GO:0016747">
    <property type="term" value="F:acyltransferase activity, transferring groups other than amino-acyl groups"/>
    <property type="evidence" value="ECO:0007669"/>
    <property type="project" value="TreeGrafter"/>
</dbReference>
<dbReference type="RefSeq" id="WP_066319493.1">
    <property type="nucleotide sequence ID" value="NZ_LQRT01000058.1"/>
</dbReference>
<dbReference type="PANTHER" id="PTHR48098:SF1">
    <property type="entry name" value="DIACYLGLYCEROL ACYLTRANSFERASE_MYCOLYLTRANSFERASE AG85A"/>
    <property type="match status" value="1"/>
</dbReference>
<dbReference type="InterPro" id="IPR050583">
    <property type="entry name" value="Mycobacterial_A85_antigen"/>
</dbReference>
<dbReference type="Gene3D" id="3.40.50.1820">
    <property type="entry name" value="alpha/beta hydrolase"/>
    <property type="match status" value="1"/>
</dbReference>
<dbReference type="SUPFAM" id="SSF53474">
    <property type="entry name" value="alpha/beta-Hydrolases"/>
    <property type="match status" value="1"/>
</dbReference>
<dbReference type="InterPro" id="IPR029058">
    <property type="entry name" value="AB_hydrolase_fold"/>
</dbReference>
<dbReference type="InterPro" id="IPR000801">
    <property type="entry name" value="Esterase-like"/>
</dbReference>
<name>A0A162X647_9FLAO</name>
<gene>
    <name evidence="1" type="ORF">AWE51_17965</name>
</gene>
<dbReference type="Pfam" id="PF00756">
    <property type="entry name" value="Esterase"/>
    <property type="match status" value="1"/>
</dbReference>
<comment type="caution">
    <text evidence="1">The sequence shown here is derived from an EMBL/GenBank/DDBJ whole genome shotgun (WGS) entry which is preliminary data.</text>
</comment>
<dbReference type="PANTHER" id="PTHR48098">
    <property type="entry name" value="ENTEROCHELIN ESTERASE-RELATED"/>
    <property type="match status" value="1"/>
</dbReference>
<dbReference type="AlphaFoldDB" id="A0A162X647"/>
<dbReference type="STRING" id="1642818.AWE51_17965"/>
<keyword evidence="2" id="KW-1185">Reference proteome</keyword>
<proteinExistence type="predicted"/>
<dbReference type="OrthoDB" id="9803578at2"/>
<dbReference type="EMBL" id="LQRT01000058">
    <property type="protein sequence ID" value="KZS38438.1"/>
    <property type="molecule type" value="Genomic_DNA"/>
</dbReference>
<evidence type="ECO:0000313" key="1">
    <source>
        <dbReference type="EMBL" id="KZS38438.1"/>
    </source>
</evidence>
<reference evidence="1 2" key="1">
    <citation type="submission" date="2016-01" db="EMBL/GenBank/DDBJ databases">
        <title>The draft genome sequence of Aquimarina sp. RZW4-3-2.</title>
        <authorList>
            <person name="Wang Y."/>
        </authorList>
    </citation>
    <scope>NUCLEOTIDE SEQUENCE [LARGE SCALE GENOMIC DNA]</scope>
    <source>
        <strain evidence="1 2">RZW4-3-2</strain>
    </source>
</reference>
<dbReference type="Proteomes" id="UP000076715">
    <property type="component" value="Unassembled WGS sequence"/>
</dbReference>
<accession>A0A162X647</accession>
<sequence>MSKFKTVEISDPRFEANNLRHITVKSKNLSHRGDISVFVPPGVDHKDLPITILLHGVYGSHWIWSQKTGIHLKMNSWIEQNILSPMVVVMPSDGLWGDGSGYLPHQESNFEKWIIEDVFNATLELIPQTSKQSQLFIAGLSMGGFGALRLGIKYGSMFSGVSGLSSITQLEEMKSFIEEDLTLLKQDQTENESVFDTIVKYKNQIPKFRFDCGLSDPLLAGNRKLHTQLNELAIPHIYEEYPGGHEWEYWEKHIKDTMLFFNQLILKK</sequence>
<organism evidence="1 2">
    <name type="scientific">Aquimarina aggregata</name>
    <dbReference type="NCBI Taxonomy" id="1642818"/>
    <lineage>
        <taxon>Bacteria</taxon>
        <taxon>Pseudomonadati</taxon>
        <taxon>Bacteroidota</taxon>
        <taxon>Flavobacteriia</taxon>
        <taxon>Flavobacteriales</taxon>
        <taxon>Flavobacteriaceae</taxon>
        <taxon>Aquimarina</taxon>
    </lineage>
</organism>
<evidence type="ECO:0000313" key="2">
    <source>
        <dbReference type="Proteomes" id="UP000076715"/>
    </source>
</evidence>
<protein>
    <submittedName>
        <fullName evidence="1">Acetyl esterase</fullName>
    </submittedName>
</protein>